<gene>
    <name evidence="2" type="ORF">M0R45_026251</name>
</gene>
<name>A0AAW1WZJ1_RUBAR</name>
<keyword evidence="3" id="KW-1185">Reference proteome</keyword>
<evidence type="ECO:0000313" key="3">
    <source>
        <dbReference type="Proteomes" id="UP001457282"/>
    </source>
</evidence>
<protein>
    <submittedName>
        <fullName evidence="2">Uncharacterized protein</fullName>
    </submittedName>
</protein>
<dbReference type="Proteomes" id="UP001457282">
    <property type="component" value="Unassembled WGS sequence"/>
</dbReference>
<comment type="caution">
    <text evidence="2">The sequence shown here is derived from an EMBL/GenBank/DDBJ whole genome shotgun (WGS) entry which is preliminary data.</text>
</comment>
<sequence>MGQMAKELSERPRGTLPSNVEPNPKFKTKEQCNAIFTSHFGTSHATYIPFPPISKYFILSPSIPIHEYFDHMHCMEDGIKEEENVLLGTCELNEEEMYEEKEGVVLDRGFGYLSFENDVASYGGVKTREDSLTIATPRYESAMVANLGGEAMMAMDPS</sequence>
<evidence type="ECO:0000256" key="1">
    <source>
        <dbReference type="SAM" id="MobiDB-lite"/>
    </source>
</evidence>
<accession>A0AAW1WZJ1</accession>
<dbReference type="AlphaFoldDB" id="A0AAW1WZJ1"/>
<dbReference type="EMBL" id="JBEDUW010000005">
    <property type="protein sequence ID" value="KAK9929143.1"/>
    <property type="molecule type" value="Genomic_DNA"/>
</dbReference>
<proteinExistence type="predicted"/>
<organism evidence="2 3">
    <name type="scientific">Rubus argutus</name>
    <name type="common">Southern blackberry</name>
    <dbReference type="NCBI Taxonomy" id="59490"/>
    <lineage>
        <taxon>Eukaryota</taxon>
        <taxon>Viridiplantae</taxon>
        <taxon>Streptophyta</taxon>
        <taxon>Embryophyta</taxon>
        <taxon>Tracheophyta</taxon>
        <taxon>Spermatophyta</taxon>
        <taxon>Magnoliopsida</taxon>
        <taxon>eudicotyledons</taxon>
        <taxon>Gunneridae</taxon>
        <taxon>Pentapetalae</taxon>
        <taxon>rosids</taxon>
        <taxon>fabids</taxon>
        <taxon>Rosales</taxon>
        <taxon>Rosaceae</taxon>
        <taxon>Rosoideae</taxon>
        <taxon>Rosoideae incertae sedis</taxon>
        <taxon>Rubus</taxon>
    </lineage>
</organism>
<feature type="region of interest" description="Disordered" evidence="1">
    <location>
        <begin position="1"/>
        <end position="25"/>
    </location>
</feature>
<reference evidence="2 3" key="1">
    <citation type="journal article" date="2023" name="G3 (Bethesda)">
        <title>A chromosome-length genome assembly and annotation of blackberry (Rubus argutus, cv. 'Hillquist').</title>
        <authorList>
            <person name="Bruna T."/>
            <person name="Aryal R."/>
            <person name="Dudchenko O."/>
            <person name="Sargent D.J."/>
            <person name="Mead D."/>
            <person name="Buti M."/>
            <person name="Cavallini A."/>
            <person name="Hytonen T."/>
            <person name="Andres J."/>
            <person name="Pham M."/>
            <person name="Weisz D."/>
            <person name="Mascagni F."/>
            <person name="Usai G."/>
            <person name="Natali L."/>
            <person name="Bassil N."/>
            <person name="Fernandez G.E."/>
            <person name="Lomsadze A."/>
            <person name="Armour M."/>
            <person name="Olukolu B."/>
            <person name="Poorten T."/>
            <person name="Britton C."/>
            <person name="Davik J."/>
            <person name="Ashrafi H."/>
            <person name="Aiden E.L."/>
            <person name="Borodovsky M."/>
            <person name="Worthington M."/>
        </authorList>
    </citation>
    <scope>NUCLEOTIDE SEQUENCE [LARGE SCALE GENOMIC DNA]</scope>
    <source>
        <strain evidence="2">PI 553951</strain>
    </source>
</reference>
<evidence type="ECO:0000313" key="2">
    <source>
        <dbReference type="EMBL" id="KAK9929143.1"/>
    </source>
</evidence>